<dbReference type="Proteomes" id="UP000238392">
    <property type="component" value="Unassembled WGS sequence"/>
</dbReference>
<keyword evidence="6 11" id="KW-0133">Cell shape</keyword>
<feature type="transmembrane region" description="Helical" evidence="11">
    <location>
        <begin position="170"/>
        <end position="192"/>
    </location>
</feature>
<feature type="transmembrane region" description="Helical" evidence="11">
    <location>
        <begin position="352"/>
        <end position="370"/>
    </location>
</feature>
<evidence type="ECO:0000256" key="6">
    <source>
        <dbReference type="ARBA" id="ARBA00022960"/>
    </source>
</evidence>
<keyword evidence="4 11" id="KW-0808">Transferase</keyword>
<dbReference type="UniPathway" id="UPA00219"/>
<dbReference type="GO" id="GO:0071555">
    <property type="term" value="P:cell wall organization"/>
    <property type="evidence" value="ECO:0007669"/>
    <property type="project" value="UniProtKB-KW"/>
</dbReference>
<evidence type="ECO:0000256" key="10">
    <source>
        <dbReference type="ARBA" id="ARBA00023316"/>
    </source>
</evidence>
<dbReference type="OrthoDB" id="9768187at2"/>
<evidence type="ECO:0000256" key="8">
    <source>
        <dbReference type="ARBA" id="ARBA00022989"/>
    </source>
</evidence>
<dbReference type="GO" id="GO:0005886">
    <property type="term" value="C:plasma membrane"/>
    <property type="evidence" value="ECO:0007669"/>
    <property type="project" value="UniProtKB-SubCell"/>
</dbReference>
<feature type="transmembrane region" description="Helical" evidence="11">
    <location>
        <begin position="56"/>
        <end position="76"/>
    </location>
</feature>
<dbReference type="GO" id="GO:0051301">
    <property type="term" value="P:cell division"/>
    <property type="evidence" value="ECO:0007669"/>
    <property type="project" value="InterPro"/>
</dbReference>
<comment type="catalytic activity">
    <reaction evidence="11">
        <text>[GlcNAc-(1-&gt;4)-Mur2Ac(oyl-L-Ala-gamma-D-Glu-L-Lys-D-Ala-D-Ala)](n)-di-trans,octa-cis-undecaprenyl diphosphate + beta-D-GlcNAc-(1-&gt;4)-Mur2Ac(oyl-L-Ala-gamma-D-Glu-L-Lys-D-Ala-D-Ala)-di-trans,octa-cis-undecaprenyl diphosphate = [GlcNAc-(1-&gt;4)-Mur2Ac(oyl-L-Ala-gamma-D-Glu-L-Lys-D-Ala-D-Ala)](n+1)-di-trans,octa-cis-undecaprenyl diphosphate + di-trans,octa-cis-undecaprenyl diphosphate + H(+)</text>
        <dbReference type="Rhea" id="RHEA:23708"/>
        <dbReference type="Rhea" id="RHEA-COMP:9602"/>
        <dbReference type="Rhea" id="RHEA-COMP:9603"/>
        <dbReference type="ChEBI" id="CHEBI:15378"/>
        <dbReference type="ChEBI" id="CHEBI:58405"/>
        <dbReference type="ChEBI" id="CHEBI:60033"/>
        <dbReference type="ChEBI" id="CHEBI:78435"/>
        <dbReference type="EC" id="2.4.99.28"/>
    </reaction>
</comment>
<keyword evidence="13" id="KW-1185">Reference proteome</keyword>
<dbReference type="AlphaFoldDB" id="A0A2T0WXS0"/>
<evidence type="ECO:0000256" key="3">
    <source>
        <dbReference type="ARBA" id="ARBA00022676"/>
    </source>
</evidence>
<feature type="transmembrane region" description="Helical" evidence="11">
    <location>
        <begin position="146"/>
        <end position="163"/>
    </location>
</feature>
<dbReference type="GO" id="GO:0008955">
    <property type="term" value="F:peptidoglycan glycosyltransferase activity"/>
    <property type="evidence" value="ECO:0007669"/>
    <property type="project" value="UniProtKB-UniRule"/>
</dbReference>
<dbReference type="RefSeq" id="WP_106263161.1">
    <property type="nucleotide sequence ID" value="NZ_PVTQ01000003.1"/>
</dbReference>
<dbReference type="InterPro" id="IPR011923">
    <property type="entry name" value="RodA/MrdB"/>
</dbReference>
<feature type="transmembrane region" description="Helical" evidence="11">
    <location>
        <begin position="20"/>
        <end position="44"/>
    </location>
</feature>
<comment type="similarity">
    <text evidence="11">Belongs to the SEDS family. MrdB/RodA subfamily.</text>
</comment>
<evidence type="ECO:0000256" key="11">
    <source>
        <dbReference type="HAMAP-Rule" id="MF_02079"/>
    </source>
</evidence>
<dbReference type="PROSITE" id="PS00428">
    <property type="entry name" value="FTSW_RODA_SPOVE"/>
    <property type="match status" value="1"/>
</dbReference>
<evidence type="ECO:0000256" key="1">
    <source>
        <dbReference type="ARBA" id="ARBA00004141"/>
    </source>
</evidence>
<comment type="function">
    <text evidence="11">Peptidoglycan polymerase that is essential for cell wall elongation.</text>
</comment>
<dbReference type="NCBIfam" id="TIGR02210">
    <property type="entry name" value="rodA_shape"/>
    <property type="match status" value="1"/>
</dbReference>
<evidence type="ECO:0000256" key="5">
    <source>
        <dbReference type="ARBA" id="ARBA00022692"/>
    </source>
</evidence>
<reference evidence="12 13" key="1">
    <citation type="submission" date="2018-03" db="EMBL/GenBank/DDBJ databases">
        <title>Genomic Encyclopedia of Archaeal and Bacterial Type Strains, Phase II (KMG-II): from individual species to whole genera.</title>
        <authorList>
            <person name="Goeker M."/>
        </authorList>
    </citation>
    <scope>NUCLEOTIDE SEQUENCE [LARGE SCALE GENOMIC DNA]</scope>
    <source>
        <strain evidence="12 13">DSM 100212</strain>
    </source>
</reference>
<feature type="transmembrane region" description="Helical" evidence="11">
    <location>
        <begin position="286"/>
        <end position="307"/>
    </location>
</feature>
<keyword evidence="5 11" id="KW-0812">Transmembrane</keyword>
<sequence length="379" mass="41430">MSYLEYTVKYVPSGARKILYLNWPLVLLLTAAAGIGFLMLYSVAGGSLRPYAWAQMIRFAMGMTAMFIVAMIPIWFWRNMAAVAYGLSILLLIFVELFGAVGMGAQRWIDLGFIRLQPSELTKITVVMLLAAYYDMLPVTKVSRPLWVLVPLLLILVPVALVLKQPDLGTALLLMIGGGAVMFMAGVHWAYFGVVIASGIGMIAAVFQTRGTEWQLLKDYQYKRIDTFLDPSSDPLGAGYHITQSKIALGSGGWTGKGFMQGTQTRLNFLPEKHTDFIFTTLAEEFGFLGGISLLTIYGLIIAFCIATALSNRDRFSSLLTLGIAMTFFLFFAVNMSMVMGLAPVVGVPLPLVSYGGSAMLVLLVAFGLVQSAHVHKAR</sequence>
<dbReference type="GO" id="GO:0008360">
    <property type="term" value="P:regulation of cell shape"/>
    <property type="evidence" value="ECO:0007669"/>
    <property type="project" value="UniProtKB-KW"/>
</dbReference>
<feature type="transmembrane region" description="Helical" evidence="11">
    <location>
        <begin position="319"/>
        <end position="346"/>
    </location>
</feature>
<dbReference type="PANTHER" id="PTHR30474">
    <property type="entry name" value="CELL CYCLE PROTEIN"/>
    <property type="match status" value="1"/>
</dbReference>
<name>A0A2T0WXS0_9RHOB</name>
<evidence type="ECO:0000256" key="7">
    <source>
        <dbReference type="ARBA" id="ARBA00022984"/>
    </source>
</evidence>
<dbReference type="GO" id="GO:0015648">
    <property type="term" value="F:lipid-linked peptidoglycan transporter activity"/>
    <property type="evidence" value="ECO:0007669"/>
    <property type="project" value="TreeGrafter"/>
</dbReference>
<keyword evidence="11" id="KW-0997">Cell inner membrane</keyword>
<keyword evidence="3 11" id="KW-0328">Glycosyltransferase</keyword>
<dbReference type="PANTHER" id="PTHR30474:SF1">
    <property type="entry name" value="PEPTIDOGLYCAN GLYCOSYLTRANSFERASE MRDB"/>
    <property type="match status" value="1"/>
</dbReference>
<keyword evidence="8 11" id="KW-1133">Transmembrane helix</keyword>
<dbReference type="Pfam" id="PF01098">
    <property type="entry name" value="FTSW_RODA_SPOVE"/>
    <property type="match status" value="1"/>
</dbReference>
<dbReference type="HAMAP" id="MF_02079">
    <property type="entry name" value="PGT_RodA"/>
    <property type="match status" value="1"/>
</dbReference>
<dbReference type="InterPro" id="IPR001182">
    <property type="entry name" value="FtsW/RodA"/>
</dbReference>
<keyword evidence="7 11" id="KW-0573">Peptidoglycan synthesis</keyword>
<accession>A0A2T0WXS0</accession>
<comment type="caution">
    <text evidence="12">The sequence shown here is derived from an EMBL/GenBank/DDBJ whole genome shotgun (WGS) entry which is preliminary data.</text>
</comment>
<keyword evidence="9 11" id="KW-0472">Membrane</keyword>
<dbReference type="InterPro" id="IPR018365">
    <property type="entry name" value="Cell_cycle_FtsW-rel_CS"/>
</dbReference>
<comment type="pathway">
    <text evidence="11">Cell wall biogenesis; peptidoglycan biosynthesis.</text>
</comment>
<keyword evidence="10 11" id="KW-0961">Cell wall biogenesis/degradation</keyword>
<dbReference type="EC" id="2.4.99.28" evidence="11"/>
<proteinExistence type="inferred from homology"/>
<dbReference type="GO" id="GO:0009252">
    <property type="term" value="P:peptidoglycan biosynthetic process"/>
    <property type="evidence" value="ECO:0007669"/>
    <property type="project" value="UniProtKB-UniRule"/>
</dbReference>
<comment type="subcellular location">
    <subcellularLocation>
        <location evidence="11">Cell inner membrane</location>
        <topology evidence="11">Multi-pass membrane protein</topology>
    </subcellularLocation>
    <subcellularLocation>
        <location evidence="1">Membrane</location>
        <topology evidence="1">Multi-pass membrane protein</topology>
    </subcellularLocation>
</comment>
<dbReference type="GO" id="GO:0032153">
    <property type="term" value="C:cell division site"/>
    <property type="evidence" value="ECO:0007669"/>
    <property type="project" value="TreeGrafter"/>
</dbReference>
<evidence type="ECO:0000256" key="4">
    <source>
        <dbReference type="ARBA" id="ARBA00022679"/>
    </source>
</evidence>
<dbReference type="EMBL" id="PVTQ01000003">
    <property type="protein sequence ID" value="PRY91488.1"/>
    <property type="molecule type" value="Genomic_DNA"/>
</dbReference>
<evidence type="ECO:0000256" key="9">
    <source>
        <dbReference type="ARBA" id="ARBA00023136"/>
    </source>
</evidence>
<evidence type="ECO:0000256" key="2">
    <source>
        <dbReference type="ARBA" id="ARBA00022475"/>
    </source>
</evidence>
<keyword evidence="2 11" id="KW-1003">Cell membrane</keyword>
<feature type="transmembrane region" description="Helical" evidence="11">
    <location>
        <begin position="82"/>
        <end position="101"/>
    </location>
</feature>
<evidence type="ECO:0000313" key="13">
    <source>
        <dbReference type="Proteomes" id="UP000238392"/>
    </source>
</evidence>
<evidence type="ECO:0000313" key="12">
    <source>
        <dbReference type="EMBL" id="PRY91488.1"/>
    </source>
</evidence>
<organism evidence="12 13">
    <name type="scientific">Donghicola tyrosinivorans</name>
    <dbReference type="NCBI Taxonomy" id="1652492"/>
    <lineage>
        <taxon>Bacteria</taxon>
        <taxon>Pseudomonadati</taxon>
        <taxon>Pseudomonadota</taxon>
        <taxon>Alphaproteobacteria</taxon>
        <taxon>Rhodobacterales</taxon>
        <taxon>Roseobacteraceae</taxon>
        <taxon>Donghicola</taxon>
    </lineage>
</organism>
<gene>
    <name evidence="11" type="primary">mrdB</name>
    <name evidence="11" type="synonym">rodA</name>
    <name evidence="12" type="ORF">CLV74_10372</name>
</gene>
<protein>
    <recommendedName>
        <fullName evidence="11">Peptidoglycan glycosyltransferase MrdB</fullName>
        <shortName evidence="11">PGT</shortName>
        <ecNumber evidence="11">2.4.99.28</ecNumber>
    </recommendedName>
    <alternativeName>
        <fullName evidence="11">Cell elongation protein RodA</fullName>
    </alternativeName>
    <alternativeName>
        <fullName evidence="11">Cell wall polymerase</fullName>
    </alternativeName>
    <alternativeName>
        <fullName evidence="11">Peptidoglycan polymerase</fullName>
        <shortName evidence="11">PG polymerase</shortName>
    </alternativeName>
</protein>